<dbReference type="GO" id="GO:0006749">
    <property type="term" value="P:glutathione metabolic process"/>
    <property type="evidence" value="ECO:0007669"/>
    <property type="project" value="TreeGrafter"/>
</dbReference>
<comment type="caution">
    <text evidence="1">The sequence shown here is derived from an EMBL/GenBank/DDBJ whole genome shotgun (WGS) entry which is preliminary data.</text>
</comment>
<dbReference type="PATRIC" id="fig|61647.15.peg.1853"/>
<protein>
    <submittedName>
        <fullName evidence="1">Uncharacterized protein</fullName>
    </submittedName>
</protein>
<dbReference type="Pfam" id="PF13417">
    <property type="entry name" value="GST_N_3"/>
    <property type="match status" value="1"/>
</dbReference>
<dbReference type="AlphaFoldDB" id="A0A0J5M506"/>
<dbReference type="OrthoDB" id="8634103at2"/>
<keyword evidence="2" id="KW-1185">Reference proteome</keyword>
<dbReference type="eggNOG" id="COG0625">
    <property type="taxonomic scope" value="Bacteria"/>
</dbReference>
<evidence type="ECO:0000313" key="2">
    <source>
        <dbReference type="Proteomes" id="UP000036196"/>
    </source>
</evidence>
<dbReference type="GO" id="GO:0016034">
    <property type="term" value="F:maleylacetoacetate isomerase activity"/>
    <property type="evidence" value="ECO:0007669"/>
    <property type="project" value="TreeGrafter"/>
</dbReference>
<reference evidence="1 2" key="1">
    <citation type="submission" date="2015-05" db="EMBL/GenBank/DDBJ databases">
        <title>Genome sequences of Pluralibacter gergoviae.</title>
        <authorList>
            <person name="Greninger A.L."/>
            <person name="Miller S."/>
        </authorList>
    </citation>
    <scope>NUCLEOTIDE SEQUENCE [LARGE SCALE GENOMIC DNA]</scope>
    <source>
        <strain evidence="1 2">JS81F13</strain>
    </source>
</reference>
<evidence type="ECO:0000313" key="1">
    <source>
        <dbReference type="EMBL" id="KMK16070.1"/>
    </source>
</evidence>
<name>A0A0J5M506_PLUGE</name>
<dbReference type="InterPro" id="IPR004045">
    <property type="entry name" value="Glutathione_S-Trfase_N"/>
</dbReference>
<dbReference type="PANTHER" id="PTHR42673:SF21">
    <property type="entry name" value="GLUTATHIONE S-TRANSFERASE YFCF"/>
    <property type="match status" value="1"/>
</dbReference>
<dbReference type="SUPFAM" id="SSF47616">
    <property type="entry name" value="GST C-terminal domain-like"/>
    <property type="match status" value="1"/>
</dbReference>
<dbReference type="Proteomes" id="UP000036196">
    <property type="component" value="Unassembled WGS sequence"/>
</dbReference>
<dbReference type="InterPro" id="IPR036249">
    <property type="entry name" value="Thioredoxin-like_sf"/>
</dbReference>
<dbReference type="STRING" id="61647.LG71_13465"/>
<dbReference type="Gene3D" id="1.20.1050.10">
    <property type="match status" value="1"/>
</dbReference>
<dbReference type="InterPro" id="IPR036282">
    <property type="entry name" value="Glutathione-S-Trfase_C_sf"/>
</dbReference>
<dbReference type="GO" id="GO:0006559">
    <property type="term" value="P:L-phenylalanine catabolic process"/>
    <property type="evidence" value="ECO:0007669"/>
    <property type="project" value="TreeGrafter"/>
</dbReference>
<dbReference type="EMBL" id="LDZF01000002">
    <property type="protein sequence ID" value="KMK16070.1"/>
    <property type="molecule type" value="Genomic_DNA"/>
</dbReference>
<dbReference type="SUPFAM" id="SSF52833">
    <property type="entry name" value="Thioredoxin-like"/>
    <property type="match status" value="1"/>
</dbReference>
<accession>A0A0J5M506</accession>
<dbReference type="PROSITE" id="PS50404">
    <property type="entry name" value="GST_NTER"/>
    <property type="match status" value="1"/>
</dbReference>
<organism evidence="1 2">
    <name type="scientific">Pluralibacter gergoviae</name>
    <name type="common">Enterobacter gergoviae</name>
    <dbReference type="NCBI Taxonomy" id="61647"/>
    <lineage>
        <taxon>Bacteria</taxon>
        <taxon>Pseudomonadati</taxon>
        <taxon>Pseudomonadota</taxon>
        <taxon>Gammaproteobacteria</taxon>
        <taxon>Enterobacterales</taxon>
        <taxon>Enterobacteriaceae</taxon>
        <taxon>Pluralibacter</taxon>
    </lineage>
</organism>
<sequence length="201" mass="22576">MKLIGMLDSPYVRRTAISLALYKVEFEHLPLSVFSDMEAFSALNPLVKAPTLLLDDGTRLMDSTLIIDYFESLAGPQHRLMPSEPAARAADLQLLGVMLVACEKAVQYVYEHRLRPEEKRHQPWIDRVSRQLLAACGEWETLLAGRPTAGRADQVAVTAAAVWDFIQRMLPQVVEAQAFARIQAFSAHFNGQPAFRQYPLP</sequence>
<proteinExistence type="predicted"/>
<dbReference type="PANTHER" id="PTHR42673">
    <property type="entry name" value="MALEYLACETOACETATE ISOMERASE"/>
    <property type="match status" value="1"/>
</dbReference>
<dbReference type="Gene3D" id="3.40.30.10">
    <property type="entry name" value="Glutaredoxin"/>
    <property type="match status" value="1"/>
</dbReference>
<dbReference type="GO" id="GO:0004364">
    <property type="term" value="F:glutathione transferase activity"/>
    <property type="evidence" value="ECO:0007669"/>
    <property type="project" value="TreeGrafter"/>
</dbReference>
<gene>
    <name evidence="1" type="ORF">ABW06_02280</name>
</gene>
<dbReference type="RefSeq" id="WP_048278057.1">
    <property type="nucleotide sequence ID" value="NZ_LDZF01000002.1"/>
</dbReference>